<organism evidence="3 4">
    <name type="scientific">Candidatus Ordinivivax streblomastigis</name>
    <dbReference type="NCBI Taxonomy" id="2540710"/>
    <lineage>
        <taxon>Bacteria</taxon>
        <taxon>Pseudomonadati</taxon>
        <taxon>Bacteroidota</taxon>
        <taxon>Bacteroidia</taxon>
        <taxon>Bacteroidales</taxon>
        <taxon>Candidatus Ordinivivax</taxon>
    </lineage>
</organism>
<accession>A0A5M8P210</accession>
<keyword evidence="3" id="KW-0132">Cell division</keyword>
<dbReference type="AlphaFoldDB" id="A0A5M8P210"/>
<dbReference type="PANTHER" id="PTHR32432">
    <property type="entry name" value="CELL DIVISION PROTEIN FTSA-RELATED"/>
    <property type="match status" value="1"/>
</dbReference>
<dbReference type="GO" id="GO:0032153">
    <property type="term" value="C:cell division site"/>
    <property type="evidence" value="ECO:0007669"/>
    <property type="project" value="TreeGrafter"/>
</dbReference>
<evidence type="ECO:0000259" key="2">
    <source>
        <dbReference type="SMART" id="SM00842"/>
    </source>
</evidence>
<dbReference type="SUPFAM" id="SSF53067">
    <property type="entry name" value="Actin-like ATPase domain"/>
    <property type="match status" value="2"/>
</dbReference>
<evidence type="ECO:0000313" key="3">
    <source>
        <dbReference type="EMBL" id="KAA6302485.1"/>
    </source>
</evidence>
<sequence>MEYIAVLDLGSSKMKAIVARKDNRQELLASVQTVSGNGIRRGLVYNSEEAAGKIVAIIQELNKRLKVGIKQVYVGIGGQGLHSQACSIQKAIDGAEIDQFTINDIDGECQENLNVAMEIIDIVSPEYYLDGVLEANPEGIACETIEAKYQAIAGHSFKFQSEVEKALQRINVKVAGYLVAPIATASAVLTDKERKAGCALVEIGAEITSLSIYKDGLLRYLRTIPLGSGSITKDLIDADKTEVEAEEWKLNEGNALPEEKEEDIYRIVPARAKEIIDNICKQIDESGYKKETLGAGIVLTGGGSLLKNIDQLLTQESKQTVRKVENPAQSCAMGLLKLGKENCSLPEPVKIEPPTVAPQDEEGDYDLFGGFFRKPKKKKTKPKENKPQPQVPVPNPKETTSSAPAPAQKSVLDKIVKGLFEDQE</sequence>
<dbReference type="InterPro" id="IPR050696">
    <property type="entry name" value="FtsA/MreB"/>
</dbReference>
<reference evidence="3 4" key="1">
    <citation type="submission" date="2019-03" db="EMBL/GenBank/DDBJ databases">
        <title>Single cell metagenomics reveals metabolic interactions within the superorganism composed of flagellate Streblomastix strix and complex community of Bacteroidetes bacteria on its surface.</title>
        <authorList>
            <person name="Treitli S.C."/>
            <person name="Kolisko M."/>
            <person name="Husnik F."/>
            <person name="Keeling P."/>
            <person name="Hampl V."/>
        </authorList>
    </citation>
    <scope>NUCLEOTIDE SEQUENCE [LARGE SCALE GENOMIC DNA]</scope>
    <source>
        <strain evidence="3">St1</strain>
    </source>
</reference>
<proteinExistence type="predicted"/>
<keyword evidence="3" id="KW-0131">Cell cycle</keyword>
<dbReference type="Gene3D" id="3.30.420.40">
    <property type="match status" value="2"/>
</dbReference>
<dbReference type="InterPro" id="IPR003494">
    <property type="entry name" value="SHS2_FtsA"/>
</dbReference>
<dbReference type="InterPro" id="IPR043129">
    <property type="entry name" value="ATPase_NBD"/>
</dbReference>
<dbReference type="GO" id="GO:0051301">
    <property type="term" value="P:cell division"/>
    <property type="evidence" value="ECO:0007669"/>
    <property type="project" value="UniProtKB-KW"/>
</dbReference>
<gene>
    <name evidence="3" type="ORF">EZS26_001317</name>
</gene>
<evidence type="ECO:0000256" key="1">
    <source>
        <dbReference type="SAM" id="MobiDB-lite"/>
    </source>
</evidence>
<dbReference type="PANTHER" id="PTHR32432:SF4">
    <property type="entry name" value="CELL DIVISION PROTEIN FTSA"/>
    <property type="match status" value="1"/>
</dbReference>
<protein>
    <submittedName>
        <fullName evidence="3">Cell division protein FtsA</fullName>
    </submittedName>
</protein>
<evidence type="ECO:0000313" key="4">
    <source>
        <dbReference type="Proteomes" id="UP000324575"/>
    </source>
</evidence>
<dbReference type="SMART" id="SM00842">
    <property type="entry name" value="FtsA"/>
    <property type="match status" value="1"/>
</dbReference>
<dbReference type="GO" id="GO:0009898">
    <property type="term" value="C:cytoplasmic side of plasma membrane"/>
    <property type="evidence" value="ECO:0007669"/>
    <property type="project" value="TreeGrafter"/>
</dbReference>
<dbReference type="Pfam" id="PF14450">
    <property type="entry name" value="FtsA"/>
    <property type="match status" value="1"/>
</dbReference>
<comment type="caution">
    <text evidence="3">The sequence shown here is derived from an EMBL/GenBank/DDBJ whole genome shotgun (WGS) entry which is preliminary data.</text>
</comment>
<feature type="domain" description="SHS2" evidence="2">
    <location>
        <begin position="4"/>
        <end position="188"/>
    </location>
</feature>
<dbReference type="EMBL" id="SNRX01000007">
    <property type="protein sequence ID" value="KAA6302485.1"/>
    <property type="molecule type" value="Genomic_DNA"/>
</dbReference>
<feature type="region of interest" description="Disordered" evidence="1">
    <location>
        <begin position="349"/>
        <end position="411"/>
    </location>
</feature>
<name>A0A5M8P210_9BACT</name>
<dbReference type="Proteomes" id="UP000324575">
    <property type="component" value="Unassembled WGS sequence"/>
</dbReference>